<evidence type="ECO:0000256" key="6">
    <source>
        <dbReference type="ARBA" id="ARBA00023163"/>
    </source>
</evidence>
<keyword evidence="6" id="KW-0804">Transcription</keyword>
<dbReference type="PROSITE" id="PS50014">
    <property type="entry name" value="BROMODOMAIN_2"/>
    <property type="match status" value="2"/>
</dbReference>
<keyword evidence="12" id="KW-1185">Reference proteome</keyword>
<feature type="domain" description="Bromo" evidence="10">
    <location>
        <begin position="168"/>
        <end position="238"/>
    </location>
</feature>
<proteinExistence type="predicted"/>
<dbReference type="InterPro" id="IPR036427">
    <property type="entry name" value="Bromodomain-like_sf"/>
</dbReference>
<evidence type="ECO:0000313" key="12">
    <source>
        <dbReference type="Proteomes" id="UP000310200"/>
    </source>
</evidence>
<evidence type="ECO:0000256" key="5">
    <source>
        <dbReference type="ARBA" id="ARBA00023117"/>
    </source>
</evidence>
<evidence type="ECO:0000256" key="8">
    <source>
        <dbReference type="PROSITE-ProRule" id="PRU00035"/>
    </source>
</evidence>
<dbReference type="PANTHER" id="PTHR16062:SF19">
    <property type="entry name" value="PROTEIN POLYBROMO-1"/>
    <property type="match status" value="1"/>
</dbReference>
<dbReference type="GO" id="GO:0016586">
    <property type="term" value="C:RSC-type complex"/>
    <property type="evidence" value="ECO:0007669"/>
    <property type="project" value="InterPro"/>
</dbReference>
<evidence type="ECO:0000259" key="10">
    <source>
        <dbReference type="PROSITE" id="PS50014"/>
    </source>
</evidence>
<gene>
    <name evidence="11" type="ORF">DBV15_12113</name>
</gene>
<evidence type="ECO:0000256" key="3">
    <source>
        <dbReference type="ARBA" id="ARBA00022853"/>
    </source>
</evidence>
<feature type="compositionally biased region" description="Acidic residues" evidence="9">
    <location>
        <begin position="135"/>
        <end position="151"/>
    </location>
</feature>
<keyword evidence="5 8" id="KW-0103">Bromodomain</keyword>
<organism evidence="11 12">
    <name type="scientific">Temnothorax longispinosus</name>
    <dbReference type="NCBI Taxonomy" id="300112"/>
    <lineage>
        <taxon>Eukaryota</taxon>
        <taxon>Metazoa</taxon>
        <taxon>Ecdysozoa</taxon>
        <taxon>Arthropoda</taxon>
        <taxon>Hexapoda</taxon>
        <taxon>Insecta</taxon>
        <taxon>Pterygota</taxon>
        <taxon>Neoptera</taxon>
        <taxon>Endopterygota</taxon>
        <taxon>Hymenoptera</taxon>
        <taxon>Apocrita</taxon>
        <taxon>Aculeata</taxon>
        <taxon>Formicoidea</taxon>
        <taxon>Formicidae</taxon>
        <taxon>Myrmicinae</taxon>
        <taxon>Temnothorax</taxon>
    </lineage>
</organism>
<evidence type="ECO:0000256" key="1">
    <source>
        <dbReference type="ARBA" id="ARBA00004123"/>
    </source>
</evidence>
<dbReference type="Pfam" id="PF00439">
    <property type="entry name" value="Bromodomain"/>
    <property type="match status" value="3"/>
</dbReference>
<dbReference type="STRING" id="300112.A0A4S2KYE7"/>
<dbReference type="PRINTS" id="PR00503">
    <property type="entry name" value="BROMODOMAIN"/>
</dbReference>
<dbReference type="GO" id="GO:0006338">
    <property type="term" value="P:chromatin remodeling"/>
    <property type="evidence" value="ECO:0007669"/>
    <property type="project" value="InterPro"/>
</dbReference>
<dbReference type="GO" id="GO:0016514">
    <property type="term" value="C:SWI/SNF complex"/>
    <property type="evidence" value="ECO:0007669"/>
    <property type="project" value="TreeGrafter"/>
</dbReference>
<keyword evidence="3" id="KW-0156">Chromatin regulator</keyword>
<dbReference type="Gene3D" id="1.20.920.10">
    <property type="entry name" value="Bromodomain-like"/>
    <property type="match status" value="4"/>
</dbReference>
<dbReference type="SUPFAM" id="SSF47370">
    <property type="entry name" value="Bromodomain"/>
    <property type="match status" value="4"/>
</dbReference>
<dbReference type="Proteomes" id="UP000310200">
    <property type="component" value="Unassembled WGS sequence"/>
</dbReference>
<dbReference type="CDD" id="cd05520">
    <property type="entry name" value="Bromo_polybromo_III"/>
    <property type="match status" value="1"/>
</dbReference>
<dbReference type="GO" id="GO:0003682">
    <property type="term" value="F:chromatin binding"/>
    <property type="evidence" value="ECO:0007669"/>
    <property type="project" value="TreeGrafter"/>
</dbReference>
<keyword evidence="2" id="KW-0677">Repeat</keyword>
<keyword evidence="7" id="KW-0539">Nucleus</keyword>
<dbReference type="FunFam" id="1.20.920.10:FF:000045">
    <property type="entry name" value="protein polybromo-1"/>
    <property type="match status" value="1"/>
</dbReference>
<dbReference type="SMART" id="SM00297">
    <property type="entry name" value="BROMO"/>
    <property type="match status" value="3"/>
</dbReference>
<evidence type="ECO:0000256" key="7">
    <source>
        <dbReference type="ARBA" id="ARBA00023242"/>
    </source>
</evidence>
<sequence>MRTQILDYNARRSVVVPYSVRTSPEYKDATELWELCVNTKNRIMEEYEEPEPKGKLVLKVGRLTIARKIQEGAYSSLGDMEKDLILMCRNACQFNESGSQICKDTKLLRKIITAAARRQDGRFGNTLKHYLTKDDESDDEEEEPAETEEADNPQWQLFQTIRTAPNNQGVRVSEYFWKLPSKRLYPDYYKMVKNPISLLQIRTKIKKGEYGTVSEVAGDMNIMFENAKKYNMHTSRLYKCAVKLQKIMQEKVQELLEFDQDSDSDSESENSLQQPKLIKRASNLLRRGKYKDNIPLKKRLHVLVKCVMEYVCEDGWQPMLMFMEKPSKKLYPDYYQVIVEPIDMLAIEANIKAEKYQSENELILAFKLMFNNCRQYNEEGSLIYEDANTLEKVLMDKVKELRPLPDNPRSKFTASTPTRNVGRPKRVIPVHLQKLRTLYDTIKNYHDAKGRQLSLIFMKLPNKNKYPDYYEQPMI</sequence>
<name>A0A4S2KYE7_9HYME</name>
<dbReference type="PANTHER" id="PTHR16062">
    <property type="entry name" value="SWI/SNF-RELATED"/>
    <property type="match status" value="1"/>
</dbReference>
<dbReference type="AlphaFoldDB" id="A0A4S2KYE7"/>
<dbReference type="EMBL" id="QBLH01000504">
    <property type="protein sequence ID" value="TGZ55081.1"/>
    <property type="molecule type" value="Genomic_DNA"/>
</dbReference>
<dbReference type="InterPro" id="IPR001487">
    <property type="entry name" value="Bromodomain"/>
</dbReference>
<dbReference type="GO" id="GO:0006368">
    <property type="term" value="P:transcription elongation by RNA polymerase II"/>
    <property type="evidence" value="ECO:0007669"/>
    <property type="project" value="TreeGrafter"/>
</dbReference>
<keyword evidence="4" id="KW-0805">Transcription regulation</keyword>
<reference evidence="11 12" key="1">
    <citation type="journal article" date="2019" name="Philos. Trans. R. Soc. Lond., B, Biol. Sci.">
        <title>Ant behaviour and brain gene expression of defending hosts depend on the ecological success of the intruding social parasite.</title>
        <authorList>
            <person name="Kaur R."/>
            <person name="Stoldt M."/>
            <person name="Jongepier E."/>
            <person name="Feldmeyer B."/>
            <person name="Menzel F."/>
            <person name="Bornberg-Bauer E."/>
            <person name="Foitzik S."/>
        </authorList>
    </citation>
    <scope>NUCLEOTIDE SEQUENCE [LARGE SCALE GENOMIC DNA]</scope>
    <source>
        <tissue evidence="11">Whole body</tissue>
    </source>
</reference>
<comment type="subcellular location">
    <subcellularLocation>
        <location evidence="1">Nucleus</location>
    </subcellularLocation>
</comment>
<feature type="domain" description="Bromo" evidence="10">
    <location>
        <begin position="314"/>
        <end position="384"/>
    </location>
</feature>
<evidence type="ECO:0000256" key="2">
    <source>
        <dbReference type="ARBA" id="ARBA00022737"/>
    </source>
</evidence>
<dbReference type="InterPro" id="IPR037382">
    <property type="entry name" value="Rsc/polybromo"/>
</dbReference>
<evidence type="ECO:0000256" key="9">
    <source>
        <dbReference type="SAM" id="MobiDB-lite"/>
    </source>
</evidence>
<comment type="caution">
    <text evidence="11">The sequence shown here is derived from an EMBL/GenBank/DDBJ whole genome shotgun (WGS) entry which is preliminary data.</text>
</comment>
<feature type="region of interest" description="Disordered" evidence="9">
    <location>
        <begin position="129"/>
        <end position="151"/>
    </location>
</feature>
<evidence type="ECO:0000313" key="11">
    <source>
        <dbReference type="EMBL" id="TGZ55081.1"/>
    </source>
</evidence>
<protein>
    <submittedName>
        <fullName evidence="11">Protein polybromo-1</fullName>
    </submittedName>
</protein>
<evidence type="ECO:0000256" key="4">
    <source>
        <dbReference type="ARBA" id="ARBA00023015"/>
    </source>
</evidence>
<accession>A0A4S2KYE7</accession>